<dbReference type="HOGENOM" id="CLU_3317823_0_0_9"/>
<dbReference type="Proteomes" id="UP000002211">
    <property type="component" value="Chromosome"/>
</dbReference>
<proteinExistence type="predicted"/>
<keyword evidence="1" id="KW-1133">Transmembrane helix</keyword>
<reference evidence="3" key="1">
    <citation type="journal article" date="2010" name="Genome Biol.">
        <title>Structure and dynamics of the pan-genome of Streptococcus pneumoniae and closely related species.</title>
        <authorList>
            <person name="Donati C."/>
            <person name="Hiller N.L."/>
            <person name="Tettelin H."/>
            <person name="Muzzi A."/>
            <person name="Croucher N.J."/>
            <person name="Angiuoli S.V."/>
            <person name="Oggioni M."/>
            <person name="Dunning Hotopp J.C."/>
            <person name="Hu F.Z."/>
            <person name="Riley D.R."/>
            <person name="Covacci A."/>
            <person name="Mitchell T.J."/>
            <person name="Bentley S.D."/>
            <person name="Kilian M."/>
            <person name="Ehrlich G.D."/>
            <person name="Rappuoli R."/>
            <person name="Moxon E.R."/>
            <person name="Masignani V."/>
        </authorList>
    </citation>
    <scope>NUCLEOTIDE SEQUENCE [LARGE SCALE GENOMIC DNA]</scope>
    <source>
        <strain evidence="3">70585</strain>
    </source>
</reference>
<gene>
    <name evidence="2" type="ordered locus">SP70585_0362</name>
</gene>
<dbReference type="EMBL" id="CP000918">
    <property type="protein sequence ID" value="ACO16879.1"/>
    <property type="molecule type" value="Genomic_DNA"/>
</dbReference>
<evidence type="ECO:0000256" key="1">
    <source>
        <dbReference type="SAM" id="Phobius"/>
    </source>
</evidence>
<evidence type="ECO:0000313" key="2">
    <source>
        <dbReference type="EMBL" id="ACO16879.1"/>
    </source>
</evidence>
<dbReference type="KEGG" id="snm:SP70585_0362"/>
<keyword evidence="1" id="KW-0472">Membrane</keyword>
<protein>
    <submittedName>
        <fullName evidence="2">Uncharacterized protein</fullName>
    </submittedName>
</protein>
<organism evidence="2 3">
    <name type="scientific">Streptococcus pneumoniae (strain 70585)</name>
    <dbReference type="NCBI Taxonomy" id="488221"/>
    <lineage>
        <taxon>Bacteria</taxon>
        <taxon>Bacillati</taxon>
        <taxon>Bacillota</taxon>
        <taxon>Bacilli</taxon>
        <taxon>Lactobacillales</taxon>
        <taxon>Streptococcaceae</taxon>
        <taxon>Streptococcus</taxon>
    </lineage>
</organism>
<evidence type="ECO:0000313" key="3">
    <source>
        <dbReference type="Proteomes" id="UP000002211"/>
    </source>
</evidence>
<sequence>MRFIMEIFASFSPEIELLLSYFSLFLMIYFNFLSLGKNNKDMN</sequence>
<feature type="transmembrane region" description="Helical" evidence="1">
    <location>
        <begin position="18"/>
        <end position="36"/>
    </location>
</feature>
<accession>C1CB77</accession>
<name>C1CB77_STRP7</name>
<keyword evidence="1" id="KW-0812">Transmembrane</keyword>
<dbReference type="AlphaFoldDB" id="C1CB77"/>